<accession>A0ACC2AY87</accession>
<dbReference type="EMBL" id="CM055109">
    <property type="protein sequence ID" value="KAJ7522436.1"/>
    <property type="molecule type" value="Genomic_DNA"/>
</dbReference>
<keyword evidence="2" id="KW-1185">Reference proteome</keyword>
<dbReference type="Proteomes" id="UP001162992">
    <property type="component" value="Chromosome 18"/>
</dbReference>
<reference evidence="2" key="1">
    <citation type="journal article" date="2024" name="Proc. Natl. Acad. Sci. U.S.A.">
        <title>Extraordinary preservation of gene collinearity over three hundred million years revealed in homosporous lycophytes.</title>
        <authorList>
            <person name="Li C."/>
            <person name="Wickell D."/>
            <person name="Kuo L.Y."/>
            <person name="Chen X."/>
            <person name="Nie B."/>
            <person name="Liao X."/>
            <person name="Peng D."/>
            <person name="Ji J."/>
            <person name="Jenkins J."/>
            <person name="Williams M."/>
            <person name="Shu S."/>
            <person name="Plott C."/>
            <person name="Barry K."/>
            <person name="Rajasekar S."/>
            <person name="Grimwood J."/>
            <person name="Han X."/>
            <person name="Sun S."/>
            <person name="Hou Z."/>
            <person name="He W."/>
            <person name="Dai G."/>
            <person name="Sun C."/>
            <person name="Schmutz J."/>
            <person name="Leebens-Mack J.H."/>
            <person name="Li F.W."/>
            <person name="Wang L."/>
        </authorList>
    </citation>
    <scope>NUCLEOTIDE SEQUENCE [LARGE SCALE GENOMIC DNA]</scope>
    <source>
        <strain evidence="2">cv. PW_Plant_1</strain>
    </source>
</reference>
<evidence type="ECO:0000313" key="1">
    <source>
        <dbReference type="EMBL" id="KAJ7522436.1"/>
    </source>
</evidence>
<name>A0ACC2AY87_DIPCM</name>
<proteinExistence type="predicted"/>
<comment type="caution">
    <text evidence="1">The sequence shown here is derived from an EMBL/GenBank/DDBJ whole genome shotgun (WGS) entry which is preliminary data.</text>
</comment>
<organism evidence="1 2">
    <name type="scientific">Diphasiastrum complanatum</name>
    <name type="common">Issler's clubmoss</name>
    <name type="synonym">Lycopodium complanatum</name>
    <dbReference type="NCBI Taxonomy" id="34168"/>
    <lineage>
        <taxon>Eukaryota</taxon>
        <taxon>Viridiplantae</taxon>
        <taxon>Streptophyta</taxon>
        <taxon>Embryophyta</taxon>
        <taxon>Tracheophyta</taxon>
        <taxon>Lycopodiopsida</taxon>
        <taxon>Lycopodiales</taxon>
        <taxon>Lycopodiaceae</taxon>
        <taxon>Lycopodioideae</taxon>
        <taxon>Diphasiastrum</taxon>
    </lineage>
</organism>
<protein>
    <submittedName>
        <fullName evidence="1">Uncharacterized protein</fullName>
    </submittedName>
</protein>
<evidence type="ECO:0000313" key="2">
    <source>
        <dbReference type="Proteomes" id="UP001162992"/>
    </source>
</evidence>
<gene>
    <name evidence="1" type="ORF">O6H91_18G010400</name>
</gene>
<sequence length="296" mass="30780">MEDQENPRTEPAQGNNAQGGSFMLAAITDRAISMGNSSCHYNKCFPADQCMVEEGILSELHITLSSCSSLTKKVLSEFIGTFVLLFAAAGTGVVNEKTGGSLTILGCAAGAGLAVMIVIFSTGHISGAHINPAVTLSFASLRHFPWVEVPLYIIAQVGGSIGASYALKGIFHPDLHGGVTTPHGGYGEAFALEFVTSFILMFVITAVATDTRAVGELAGIAVGVTVLLDILISGSTTGGSMNPVRTLGPAIAAGNYKGIWLYIIAPILGMQLGAGAYSLIRLKDPATGRSVRSFRR</sequence>